<dbReference type="InterPro" id="IPR046357">
    <property type="entry name" value="PPIase_dom_sf"/>
</dbReference>
<evidence type="ECO:0000256" key="7">
    <source>
        <dbReference type="SAM" id="Coils"/>
    </source>
</evidence>
<organism evidence="11 12">
    <name type="scientific">Pseudotamlana carrageenivorans</name>
    <dbReference type="NCBI Taxonomy" id="2069432"/>
    <lineage>
        <taxon>Bacteria</taxon>
        <taxon>Pseudomonadati</taxon>
        <taxon>Bacteroidota</taxon>
        <taxon>Flavobacteriia</taxon>
        <taxon>Flavobacteriales</taxon>
        <taxon>Flavobacteriaceae</taxon>
        <taxon>Pseudotamlana</taxon>
    </lineage>
</organism>
<dbReference type="RefSeq" id="WP_102994682.1">
    <property type="nucleotide sequence ID" value="NZ_CP025938.1"/>
</dbReference>
<evidence type="ECO:0000256" key="6">
    <source>
        <dbReference type="PROSITE-ProRule" id="PRU00277"/>
    </source>
</evidence>
<dbReference type="Gene3D" id="2.40.100.10">
    <property type="entry name" value="Cyclophilin-like"/>
    <property type="match status" value="1"/>
</dbReference>
<evidence type="ECO:0000313" key="11">
    <source>
        <dbReference type="EMBL" id="AUS04579.1"/>
    </source>
</evidence>
<feature type="signal peptide" evidence="8">
    <location>
        <begin position="1"/>
        <end position="25"/>
    </location>
</feature>
<dbReference type="PROSITE" id="PS50072">
    <property type="entry name" value="CSA_PPIASE_2"/>
    <property type="match status" value="1"/>
</dbReference>
<accession>A0A2I7SF94</accession>
<keyword evidence="8" id="KW-0732">Signal</keyword>
<dbReference type="GO" id="GO:0006457">
    <property type="term" value="P:protein folding"/>
    <property type="evidence" value="ECO:0007669"/>
    <property type="project" value="InterPro"/>
</dbReference>
<dbReference type="PANTHER" id="PTHR45625">
    <property type="entry name" value="PEPTIDYL-PROLYL CIS-TRANS ISOMERASE-RELATED"/>
    <property type="match status" value="1"/>
</dbReference>
<dbReference type="InterPro" id="IPR029000">
    <property type="entry name" value="Cyclophilin-like_dom_sf"/>
</dbReference>
<dbReference type="PROSITE" id="PS50059">
    <property type="entry name" value="FKBP_PPIASE"/>
    <property type="match status" value="1"/>
</dbReference>
<evidence type="ECO:0000259" key="9">
    <source>
        <dbReference type="PROSITE" id="PS50059"/>
    </source>
</evidence>
<evidence type="ECO:0000259" key="10">
    <source>
        <dbReference type="PROSITE" id="PS50072"/>
    </source>
</evidence>
<dbReference type="CDD" id="cd00317">
    <property type="entry name" value="cyclophilin"/>
    <property type="match status" value="1"/>
</dbReference>
<comment type="similarity">
    <text evidence="2">Belongs to the cyclophilin-type PPIase family.</text>
</comment>
<dbReference type="Gene3D" id="3.10.50.40">
    <property type="match status" value="1"/>
</dbReference>
<dbReference type="Pfam" id="PF00160">
    <property type="entry name" value="Pro_isomerase"/>
    <property type="match status" value="1"/>
</dbReference>
<dbReference type="EMBL" id="CP025938">
    <property type="protein sequence ID" value="AUS04579.1"/>
    <property type="molecule type" value="Genomic_DNA"/>
</dbReference>
<dbReference type="SUPFAM" id="SSF50891">
    <property type="entry name" value="Cyclophilin-like"/>
    <property type="match status" value="1"/>
</dbReference>
<evidence type="ECO:0000256" key="5">
    <source>
        <dbReference type="ARBA" id="ARBA00023235"/>
    </source>
</evidence>
<dbReference type="SUPFAM" id="SSF54534">
    <property type="entry name" value="FKBP-like"/>
    <property type="match status" value="1"/>
</dbReference>
<feature type="chain" id="PRO_5014475770" description="peptidylprolyl isomerase" evidence="8">
    <location>
        <begin position="26"/>
        <end position="376"/>
    </location>
</feature>
<dbReference type="InterPro" id="IPR020892">
    <property type="entry name" value="Cyclophilin-type_PPIase_CS"/>
</dbReference>
<gene>
    <name evidence="11" type="ORF">C1A40_03425</name>
</gene>
<protein>
    <recommendedName>
        <fullName evidence="3 6">peptidylprolyl isomerase</fullName>
        <ecNumber evidence="3 6">5.2.1.8</ecNumber>
    </recommendedName>
</protein>
<feature type="domain" description="PPIase cyclophilin-type" evidence="10">
    <location>
        <begin position="43"/>
        <end position="195"/>
    </location>
</feature>
<evidence type="ECO:0000256" key="3">
    <source>
        <dbReference type="ARBA" id="ARBA00013194"/>
    </source>
</evidence>
<reference evidence="12" key="1">
    <citation type="submission" date="2018-01" db="EMBL/GenBank/DDBJ databases">
        <title>Complete genome of Tamlana sp. UJ94.</title>
        <authorList>
            <person name="Jung J."/>
            <person name="Chung D."/>
            <person name="Bae S.S."/>
            <person name="Baek K."/>
        </authorList>
    </citation>
    <scope>NUCLEOTIDE SEQUENCE [LARGE SCALE GENOMIC DNA]</scope>
    <source>
        <strain evidence="12">UJ94</strain>
    </source>
</reference>
<dbReference type="PANTHER" id="PTHR45625:SF4">
    <property type="entry name" value="PEPTIDYLPROLYL ISOMERASE DOMAIN AND WD REPEAT-CONTAINING PROTEIN 1"/>
    <property type="match status" value="1"/>
</dbReference>
<dbReference type="OrthoDB" id="9807797at2"/>
<evidence type="ECO:0000256" key="2">
    <source>
        <dbReference type="ARBA" id="ARBA00007365"/>
    </source>
</evidence>
<dbReference type="KEGG" id="taj:C1A40_03425"/>
<dbReference type="GO" id="GO:0003755">
    <property type="term" value="F:peptidyl-prolyl cis-trans isomerase activity"/>
    <property type="evidence" value="ECO:0007669"/>
    <property type="project" value="UniProtKB-KW"/>
</dbReference>
<proteinExistence type="inferred from homology"/>
<dbReference type="Proteomes" id="UP000236592">
    <property type="component" value="Chromosome"/>
</dbReference>
<comment type="catalytic activity">
    <reaction evidence="1 6">
        <text>[protein]-peptidylproline (omega=180) = [protein]-peptidylproline (omega=0)</text>
        <dbReference type="Rhea" id="RHEA:16237"/>
        <dbReference type="Rhea" id="RHEA-COMP:10747"/>
        <dbReference type="Rhea" id="RHEA-COMP:10748"/>
        <dbReference type="ChEBI" id="CHEBI:83833"/>
        <dbReference type="ChEBI" id="CHEBI:83834"/>
        <dbReference type="EC" id="5.2.1.8"/>
    </reaction>
</comment>
<sequence>MNLIKNTIKVLLLLFCICLSSCKNEDYPELEDGLYAELDTSKGTMIARLNMKETPITVANFVSLAEGTNTLVKTPYKGKKYYNSTIFHRVMNEFVIQGGDPTGTGKGNPGYRFMDEFHPDLKHDKPGMLSMANPGKNTNGSQFFITDVAKPHLDHVHTVFGEIIIGLDVLDSISNVKTNEKHRPLNDVVLNHVKIIRKGKAAQSFNAPKVFEKHFAEQERLEREKKEKSEAILKATHDKFEAQKEKATTLDSGLQFYISEKGKGKKLPKNAKALVDYSVFLVNGKLIGTSKLEVAEAHGAVNKKRKFADKYHPLTVELKPNAHMIPGFKEGLQQLHVGDKATLFIPYHLGYGDSGTKGIPGKSNLIFEVEVLELLK</sequence>
<dbReference type="PRINTS" id="PR00153">
    <property type="entry name" value="CSAPPISMRASE"/>
</dbReference>
<keyword evidence="7" id="KW-0175">Coiled coil</keyword>
<dbReference type="PROSITE" id="PS00170">
    <property type="entry name" value="CSA_PPIASE_1"/>
    <property type="match status" value="1"/>
</dbReference>
<dbReference type="InterPro" id="IPR001179">
    <property type="entry name" value="PPIase_FKBP_dom"/>
</dbReference>
<name>A0A2I7SF94_9FLAO</name>
<keyword evidence="4 6" id="KW-0697">Rotamase</keyword>
<evidence type="ECO:0000256" key="8">
    <source>
        <dbReference type="SAM" id="SignalP"/>
    </source>
</evidence>
<dbReference type="Pfam" id="PF00254">
    <property type="entry name" value="FKBP_C"/>
    <property type="match status" value="1"/>
</dbReference>
<keyword evidence="12" id="KW-1185">Reference proteome</keyword>
<evidence type="ECO:0000256" key="4">
    <source>
        <dbReference type="ARBA" id="ARBA00023110"/>
    </source>
</evidence>
<evidence type="ECO:0000256" key="1">
    <source>
        <dbReference type="ARBA" id="ARBA00000971"/>
    </source>
</evidence>
<dbReference type="AlphaFoldDB" id="A0A2I7SF94"/>
<feature type="domain" description="PPIase FKBP-type" evidence="9">
    <location>
        <begin position="270"/>
        <end position="375"/>
    </location>
</feature>
<dbReference type="InterPro" id="IPR002130">
    <property type="entry name" value="Cyclophilin-type_PPIase_dom"/>
</dbReference>
<dbReference type="EC" id="5.2.1.8" evidence="3 6"/>
<evidence type="ECO:0000313" key="12">
    <source>
        <dbReference type="Proteomes" id="UP000236592"/>
    </source>
</evidence>
<keyword evidence="5 6" id="KW-0413">Isomerase</keyword>
<dbReference type="InterPro" id="IPR044666">
    <property type="entry name" value="Cyclophilin_A-like"/>
</dbReference>
<feature type="coiled-coil region" evidence="7">
    <location>
        <begin position="211"/>
        <end position="238"/>
    </location>
</feature>